<dbReference type="RefSeq" id="XP_070854324.1">
    <property type="nucleotide sequence ID" value="XM_070998223.1"/>
</dbReference>
<organism evidence="10 11">
    <name type="scientific">Drosophila suzukii</name>
    <name type="common">Spotted-wing drosophila fruit fly</name>
    <dbReference type="NCBI Taxonomy" id="28584"/>
    <lineage>
        <taxon>Eukaryota</taxon>
        <taxon>Metazoa</taxon>
        <taxon>Ecdysozoa</taxon>
        <taxon>Arthropoda</taxon>
        <taxon>Hexapoda</taxon>
        <taxon>Insecta</taxon>
        <taxon>Pterygota</taxon>
        <taxon>Neoptera</taxon>
        <taxon>Endopterygota</taxon>
        <taxon>Diptera</taxon>
        <taxon>Brachycera</taxon>
        <taxon>Muscomorpha</taxon>
        <taxon>Ephydroidea</taxon>
        <taxon>Drosophilidae</taxon>
        <taxon>Drosophila</taxon>
        <taxon>Sophophora</taxon>
    </lineage>
</organism>
<evidence type="ECO:0000256" key="2">
    <source>
        <dbReference type="ARBA" id="ARBA00004123"/>
    </source>
</evidence>
<evidence type="ECO:0000256" key="6">
    <source>
        <dbReference type="ARBA" id="ARBA00022801"/>
    </source>
</evidence>
<dbReference type="GeneID" id="139354011"/>
<evidence type="ECO:0000256" key="7">
    <source>
        <dbReference type="ARBA" id="ARBA00023242"/>
    </source>
</evidence>
<dbReference type="InterPro" id="IPR058353">
    <property type="entry name" value="DUF8040"/>
</dbReference>
<dbReference type="Pfam" id="PF13359">
    <property type="entry name" value="DDE_Tnp_4"/>
    <property type="match status" value="1"/>
</dbReference>
<evidence type="ECO:0008006" key="12">
    <source>
        <dbReference type="Google" id="ProtNLM"/>
    </source>
</evidence>
<dbReference type="InterPro" id="IPR027806">
    <property type="entry name" value="HARBI1_dom"/>
</dbReference>
<comment type="subcellular location">
    <subcellularLocation>
        <location evidence="2">Nucleus</location>
    </subcellularLocation>
</comment>
<dbReference type="Proteomes" id="UP001652628">
    <property type="component" value="Chromosome 2"/>
</dbReference>
<evidence type="ECO:0000313" key="11">
    <source>
        <dbReference type="RefSeq" id="XP_070854324.1"/>
    </source>
</evidence>
<dbReference type="PANTHER" id="PTHR22930:SF85">
    <property type="entry name" value="GH03217P-RELATED"/>
    <property type="match status" value="1"/>
</dbReference>
<evidence type="ECO:0000256" key="5">
    <source>
        <dbReference type="ARBA" id="ARBA00022723"/>
    </source>
</evidence>
<keyword evidence="7" id="KW-0539">Nucleus</keyword>
<evidence type="ECO:0000256" key="1">
    <source>
        <dbReference type="ARBA" id="ARBA00001968"/>
    </source>
</evidence>
<reference evidence="11" key="2">
    <citation type="submission" date="2025-08" db="UniProtKB">
        <authorList>
            <consortium name="RefSeq"/>
        </authorList>
    </citation>
    <scope>IDENTIFICATION</scope>
</reference>
<feature type="domain" description="DDE Tnp4" evidence="8">
    <location>
        <begin position="141"/>
        <end position="206"/>
    </location>
</feature>
<evidence type="ECO:0000256" key="3">
    <source>
        <dbReference type="ARBA" id="ARBA00006958"/>
    </source>
</evidence>
<comment type="cofactor">
    <cofactor evidence="1">
        <name>a divalent metal cation</name>
        <dbReference type="ChEBI" id="CHEBI:60240"/>
    </cofactor>
</comment>
<reference evidence="10" key="1">
    <citation type="submission" date="2025-05" db="UniProtKB">
        <authorList>
            <consortium name="RefSeq"/>
        </authorList>
    </citation>
    <scope>NUCLEOTIDE SEQUENCE [LARGE SCALE GENOMIC DNA]</scope>
</reference>
<comment type="similarity">
    <text evidence="3">Belongs to the HARBI1 family.</text>
</comment>
<dbReference type="Pfam" id="PF26138">
    <property type="entry name" value="DUF8040"/>
    <property type="match status" value="1"/>
</dbReference>
<keyword evidence="6" id="KW-0378">Hydrolase</keyword>
<keyword evidence="10" id="KW-1185">Reference proteome</keyword>
<accession>A0ABM4TWH7</accession>
<dbReference type="PANTHER" id="PTHR22930">
    <property type="match status" value="1"/>
</dbReference>
<keyword evidence="4" id="KW-0540">Nuclease</keyword>
<evidence type="ECO:0000259" key="8">
    <source>
        <dbReference type="Pfam" id="PF13359"/>
    </source>
</evidence>
<keyword evidence="5" id="KW-0479">Metal-binding</keyword>
<feature type="domain" description="DUF8040" evidence="9">
    <location>
        <begin position="12"/>
        <end position="103"/>
    </location>
</feature>
<protein>
    <recommendedName>
        <fullName evidence="12">DDE Tnp4 domain-containing protein</fullName>
    </recommendedName>
</protein>
<dbReference type="InterPro" id="IPR045249">
    <property type="entry name" value="HARBI1-like"/>
</dbReference>
<evidence type="ECO:0000259" key="9">
    <source>
        <dbReference type="Pfam" id="PF26138"/>
    </source>
</evidence>
<gene>
    <name evidence="11" type="primary">LOC139354011</name>
</gene>
<sequence length="215" mass="24889">MPRSVWMLKRYGTLWENDIPENNDEFFKECFRMEKSTFLFLVDRLGVLRKKDTNWRNAIPLEKRIAIALYILGSSAEYRSIERLFGVAQNTVCKILHEFCRALIFEFASEFMSPDYLTPEKVDECIKGFEAIGFPKCLGAIDGCHIEIKPSAAEAVDHHNYKGWYLIVLFALVDNRYRFTYVNIGSAGRCNDSTIFQKSSLARKMVSSPFLHEKT</sequence>
<proteinExistence type="inferred from homology"/>
<name>A0ABM4TWH7_DROSZ</name>
<evidence type="ECO:0000256" key="4">
    <source>
        <dbReference type="ARBA" id="ARBA00022722"/>
    </source>
</evidence>
<evidence type="ECO:0000313" key="10">
    <source>
        <dbReference type="Proteomes" id="UP001652628"/>
    </source>
</evidence>